<dbReference type="CDD" id="cd23686">
    <property type="entry name" value="mS82"/>
    <property type="match status" value="1"/>
</dbReference>
<proteinExistence type="predicted"/>
<dbReference type="EMBL" id="LDAU01000114">
    <property type="protein sequence ID" value="KRX04519.1"/>
    <property type="molecule type" value="Genomic_DNA"/>
</dbReference>
<accession>A0A0V0QQW5</accession>
<keyword evidence="2" id="KW-1185">Reference proteome</keyword>
<sequence length="280" mass="33779">MQSIQKTVALGLREYKNPIKTIKLQKNIKTQMQELEGKIEFDKGNYHNNNYENLIKSLVDSRQKYTKSNNLEERKQIAQTELKQWGQYIENRKQDIPEDLLITERQVKQLKQIWDLVKERNHKDLKSNLVLELHNEYSKKFKFDILIDPKCLVQMIHPHHGYLNNYPGYFSFDQMVEIYNQKLVATLERQLGQDLLADEISAFVYWSLYDKAQQGSMNTQEFFRFLRIFKFDINTTEQFQQEFRFGLNLHQGEYNQEINSKGDGNYRFDFFRYIFLERNL</sequence>
<dbReference type="OMA" id="FRYIFLE"/>
<dbReference type="OrthoDB" id="287882at2759"/>
<organism evidence="1 2">
    <name type="scientific">Pseudocohnilembus persalinus</name>
    <name type="common">Ciliate</name>
    <dbReference type="NCBI Taxonomy" id="266149"/>
    <lineage>
        <taxon>Eukaryota</taxon>
        <taxon>Sar</taxon>
        <taxon>Alveolata</taxon>
        <taxon>Ciliophora</taxon>
        <taxon>Intramacronucleata</taxon>
        <taxon>Oligohymenophorea</taxon>
        <taxon>Scuticociliatia</taxon>
        <taxon>Philasterida</taxon>
        <taxon>Pseudocohnilembidae</taxon>
        <taxon>Pseudocohnilembus</taxon>
    </lineage>
</organism>
<dbReference type="Proteomes" id="UP000054937">
    <property type="component" value="Unassembled WGS sequence"/>
</dbReference>
<protein>
    <submittedName>
        <fullName evidence="1">Uncharacterized protein</fullName>
    </submittedName>
</protein>
<evidence type="ECO:0000313" key="2">
    <source>
        <dbReference type="Proteomes" id="UP000054937"/>
    </source>
</evidence>
<dbReference type="InParanoid" id="A0A0V0QQW5"/>
<dbReference type="AlphaFoldDB" id="A0A0V0QQW5"/>
<gene>
    <name evidence="1" type="ORF">PPERSA_04334</name>
</gene>
<name>A0A0V0QQW5_PSEPJ</name>
<evidence type="ECO:0000313" key="1">
    <source>
        <dbReference type="EMBL" id="KRX04519.1"/>
    </source>
</evidence>
<comment type="caution">
    <text evidence="1">The sequence shown here is derived from an EMBL/GenBank/DDBJ whole genome shotgun (WGS) entry which is preliminary data.</text>
</comment>
<reference evidence="1 2" key="1">
    <citation type="journal article" date="2015" name="Sci. Rep.">
        <title>Genome of the facultative scuticociliatosis pathogen Pseudocohnilembus persalinus provides insight into its virulence through horizontal gene transfer.</title>
        <authorList>
            <person name="Xiong J."/>
            <person name="Wang G."/>
            <person name="Cheng J."/>
            <person name="Tian M."/>
            <person name="Pan X."/>
            <person name="Warren A."/>
            <person name="Jiang C."/>
            <person name="Yuan D."/>
            <person name="Miao W."/>
        </authorList>
    </citation>
    <scope>NUCLEOTIDE SEQUENCE [LARGE SCALE GENOMIC DNA]</scope>
    <source>
        <strain evidence="1">36N120E</strain>
    </source>
</reference>